<gene>
    <name evidence="2" type="ORF">IAB74_03930</name>
</gene>
<evidence type="ECO:0000313" key="3">
    <source>
        <dbReference type="Proteomes" id="UP000886796"/>
    </source>
</evidence>
<evidence type="ECO:0000313" key="2">
    <source>
        <dbReference type="EMBL" id="HIQ67643.1"/>
    </source>
</evidence>
<protein>
    <submittedName>
        <fullName evidence="2">Uncharacterized protein</fullName>
    </submittedName>
</protein>
<sequence length="471" mass="51918">MDEQTSQKPVNPRRKKRSQMQIFKETYLPVIIAGVSLVMILIFIIGAISRGIQNGKAAKEASIQASESEAAAYAQLEEEANRLITGSQTFAAGYDYDRAIAVIDTFSGDVSQFPKLTELKQQYTNAKSSLVAWNDPAQVTNLSFMPLMVDTKRAFADDVYGEYYNRRYVTIGEFQKILEQLYANNYVLVGMDDIVSSADGSYSAGTVYLPDGKKPIMITQVNVSYPYQLVDGNNDLRPDKNGDGFASKLVLDENGNLACEYVDDQGQTQVGAYDLVPILSAFVKEHPDFSYKGAKATLAVTGYNGVFGYRIQADAEKTSGTALFEKEKAAVKELAETLRSEGYDLACYTYEDIGYGDKDVSTVKEDLASWTDEIAPVLRDVSIFVFAQSSDIADKENEYSGDKYSALQSAGFHIFMGNASDGKTWISLKDSYVRQGRVLVSGTTMAYNSDWFNGMFDAKAILDSSRGDVPQ</sequence>
<keyword evidence="1" id="KW-0472">Membrane</keyword>
<dbReference type="EMBL" id="DVFK01000058">
    <property type="protein sequence ID" value="HIQ67643.1"/>
    <property type="molecule type" value="Genomic_DNA"/>
</dbReference>
<keyword evidence="1" id="KW-1133">Transmembrane helix</keyword>
<reference evidence="2" key="2">
    <citation type="journal article" date="2021" name="PeerJ">
        <title>Extensive microbial diversity within the chicken gut microbiome revealed by metagenomics and culture.</title>
        <authorList>
            <person name="Gilroy R."/>
            <person name="Ravi A."/>
            <person name="Getino M."/>
            <person name="Pursley I."/>
            <person name="Horton D.L."/>
            <person name="Alikhan N.F."/>
            <person name="Baker D."/>
            <person name="Gharbi K."/>
            <person name="Hall N."/>
            <person name="Watson M."/>
            <person name="Adriaenssens E.M."/>
            <person name="Foster-Nyarko E."/>
            <person name="Jarju S."/>
            <person name="Secka A."/>
            <person name="Antonio M."/>
            <person name="Oren A."/>
            <person name="Chaudhuri R.R."/>
            <person name="La Ragione R."/>
            <person name="Hildebrand F."/>
            <person name="Pallen M.J."/>
        </authorList>
    </citation>
    <scope>NUCLEOTIDE SEQUENCE</scope>
    <source>
        <strain evidence="2">13361</strain>
    </source>
</reference>
<accession>A0A9D0Z287</accession>
<evidence type="ECO:0000256" key="1">
    <source>
        <dbReference type="SAM" id="Phobius"/>
    </source>
</evidence>
<name>A0A9D0Z287_9FIRM</name>
<dbReference type="Proteomes" id="UP000886796">
    <property type="component" value="Unassembled WGS sequence"/>
</dbReference>
<keyword evidence="1" id="KW-0812">Transmembrane</keyword>
<dbReference type="AlphaFoldDB" id="A0A9D0Z287"/>
<feature type="transmembrane region" description="Helical" evidence="1">
    <location>
        <begin position="26"/>
        <end position="48"/>
    </location>
</feature>
<reference evidence="2" key="1">
    <citation type="submission" date="2020-10" db="EMBL/GenBank/DDBJ databases">
        <authorList>
            <person name="Gilroy R."/>
        </authorList>
    </citation>
    <scope>NUCLEOTIDE SEQUENCE</scope>
    <source>
        <strain evidence="2">13361</strain>
    </source>
</reference>
<proteinExistence type="predicted"/>
<comment type="caution">
    <text evidence="2">The sequence shown here is derived from an EMBL/GenBank/DDBJ whole genome shotgun (WGS) entry which is preliminary data.</text>
</comment>
<organism evidence="2 3">
    <name type="scientific">Candidatus Faecousia excrementigallinarum</name>
    <dbReference type="NCBI Taxonomy" id="2840806"/>
    <lineage>
        <taxon>Bacteria</taxon>
        <taxon>Bacillati</taxon>
        <taxon>Bacillota</taxon>
        <taxon>Clostridia</taxon>
        <taxon>Eubacteriales</taxon>
        <taxon>Oscillospiraceae</taxon>
        <taxon>Faecousia</taxon>
    </lineage>
</organism>